<dbReference type="EMBL" id="DQ065848">
    <property type="protein sequence ID" value="AAZ22342.1"/>
    <property type="molecule type" value="mRNA"/>
</dbReference>
<dbReference type="InterPro" id="IPR006461">
    <property type="entry name" value="PLAC_motif_containing"/>
</dbReference>
<sequence length="151" mass="15655">MAMPPPAQNSWSTGMCDWCAPPGGCGICLLACLCPCCMYGKYGELMPPTVCCGGSCGGSCCAMYGLSILGVPCVLQMQARGHLRMKYNIPGSACNDCCLTCWCSPCTMCQEYRECHIRGLGPGGVEKGSAVAMGGPPPPQAMDPAAPANKQ</sequence>
<name>Q1ALD6_CHLRE</name>
<evidence type="ECO:0000256" key="1">
    <source>
        <dbReference type="SAM" id="MobiDB-lite"/>
    </source>
</evidence>
<organism evidence="2">
    <name type="scientific">Chlamydomonas reinhardtii</name>
    <name type="common">Chlamydomonas smithii</name>
    <dbReference type="NCBI Taxonomy" id="3055"/>
    <lineage>
        <taxon>Eukaryota</taxon>
        <taxon>Viridiplantae</taxon>
        <taxon>Chlorophyta</taxon>
        <taxon>core chlorophytes</taxon>
        <taxon>Chlorophyceae</taxon>
        <taxon>CS clade</taxon>
        <taxon>Chlamydomonadales</taxon>
        <taxon>Chlamydomonadaceae</taxon>
        <taxon>Chlamydomonas</taxon>
    </lineage>
</organism>
<feature type="region of interest" description="Disordered" evidence="1">
    <location>
        <begin position="128"/>
        <end position="151"/>
    </location>
</feature>
<dbReference type="ExpressionAtlas" id="Q1ALD6">
    <property type="expression patterns" value="baseline and differential"/>
</dbReference>
<dbReference type="AlphaFoldDB" id="Q1ALD6"/>
<dbReference type="NCBIfam" id="TIGR01571">
    <property type="entry name" value="A_thal_Cys_rich"/>
    <property type="match status" value="1"/>
</dbReference>
<dbReference type="Pfam" id="PF04749">
    <property type="entry name" value="PLAC8"/>
    <property type="match status" value="1"/>
</dbReference>
<reference evidence="2" key="1">
    <citation type="journal article" date="2006" name="Curr. Biol.">
        <title>Two flagellar genes, AGG2 and AGG3, mediate orientation to light in Chlamydomonas.</title>
        <authorList>
            <person name="Iomini C."/>
            <person name="Li L."/>
            <person name="Mo W."/>
            <person name="Dutcher S.K."/>
            <person name="Piperno G."/>
        </authorList>
    </citation>
    <scope>NUCLEOTIDE SEQUENCE</scope>
    <source>
        <strain evidence="2">137+</strain>
    </source>
</reference>
<accession>Q1ALD6</accession>
<dbReference type="PANTHER" id="PTHR15907">
    <property type="entry name" value="DUF614 FAMILY PROTEIN-RELATED"/>
    <property type="match status" value="1"/>
</dbReference>
<feature type="compositionally biased region" description="Low complexity" evidence="1">
    <location>
        <begin position="142"/>
        <end position="151"/>
    </location>
</feature>
<proteinExistence type="evidence at transcript level"/>
<protein>
    <submittedName>
        <fullName evidence="2">Detergent resistant membrane protein-2</fullName>
    </submittedName>
</protein>
<evidence type="ECO:0000313" key="2">
    <source>
        <dbReference type="EMBL" id="AAZ22342.1"/>
    </source>
</evidence>